<dbReference type="CDD" id="cd09008">
    <property type="entry name" value="MTAN"/>
    <property type="match status" value="1"/>
</dbReference>
<dbReference type="PANTHER" id="PTHR21234">
    <property type="entry name" value="PURINE NUCLEOSIDE PHOSPHORYLASE"/>
    <property type="match status" value="1"/>
</dbReference>
<dbReference type="EMBL" id="RWGY01000045">
    <property type="protein sequence ID" value="TVU07159.1"/>
    <property type="molecule type" value="Genomic_DNA"/>
</dbReference>
<dbReference type="SUPFAM" id="SSF53167">
    <property type="entry name" value="Purine and uridine phosphorylases"/>
    <property type="match status" value="1"/>
</dbReference>
<dbReference type="Pfam" id="PF00071">
    <property type="entry name" value="Ras"/>
    <property type="match status" value="1"/>
</dbReference>
<keyword evidence="4" id="KW-0732">Signal</keyword>
<dbReference type="PROSITE" id="PS51421">
    <property type="entry name" value="RAS"/>
    <property type="match status" value="1"/>
</dbReference>
<dbReference type="AlphaFoldDB" id="A0A5J9T6X9"/>
<comment type="similarity">
    <text evidence="1">Belongs to the small GTPase superfamily. Rho family.</text>
</comment>
<dbReference type="SMART" id="SM00173">
    <property type="entry name" value="RAS"/>
    <property type="match status" value="1"/>
</dbReference>
<dbReference type="InterPro" id="IPR001806">
    <property type="entry name" value="Small_GTPase"/>
</dbReference>
<evidence type="ECO:0000256" key="3">
    <source>
        <dbReference type="ARBA" id="ARBA00023134"/>
    </source>
</evidence>
<dbReference type="Gramene" id="TVU07159">
    <property type="protein sequence ID" value="TVU07159"/>
    <property type="gene ID" value="EJB05_47201"/>
</dbReference>
<reference evidence="6 7" key="1">
    <citation type="journal article" date="2019" name="Sci. Rep.">
        <title>A high-quality genome of Eragrostis curvula grass provides insights into Poaceae evolution and supports new strategies to enhance forage quality.</title>
        <authorList>
            <person name="Carballo J."/>
            <person name="Santos B.A.C.M."/>
            <person name="Zappacosta D."/>
            <person name="Garbus I."/>
            <person name="Selva J.P."/>
            <person name="Gallo C.A."/>
            <person name="Diaz A."/>
            <person name="Albertini E."/>
            <person name="Caccamo M."/>
            <person name="Echenique V."/>
        </authorList>
    </citation>
    <scope>NUCLEOTIDE SEQUENCE [LARGE SCALE GENOMIC DNA]</scope>
    <source>
        <strain evidence="7">cv. Victoria</strain>
        <tissue evidence="6">Leaf</tissue>
    </source>
</reference>
<evidence type="ECO:0000259" key="5">
    <source>
        <dbReference type="Pfam" id="PF01048"/>
    </source>
</evidence>
<dbReference type="Pfam" id="PF01048">
    <property type="entry name" value="PNP_UDP_1"/>
    <property type="match status" value="1"/>
</dbReference>
<dbReference type="GO" id="GO:0009116">
    <property type="term" value="P:nucleoside metabolic process"/>
    <property type="evidence" value="ECO:0007669"/>
    <property type="project" value="InterPro"/>
</dbReference>
<accession>A0A5J9T6X9</accession>
<evidence type="ECO:0000313" key="6">
    <source>
        <dbReference type="EMBL" id="TVU07159.1"/>
    </source>
</evidence>
<organism evidence="6 7">
    <name type="scientific">Eragrostis curvula</name>
    <name type="common">weeping love grass</name>
    <dbReference type="NCBI Taxonomy" id="38414"/>
    <lineage>
        <taxon>Eukaryota</taxon>
        <taxon>Viridiplantae</taxon>
        <taxon>Streptophyta</taxon>
        <taxon>Embryophyta</taxon>
        <taxon>Tracheophyta</taxon>
        <taxon>Spermatophyta</taxon>
        <taxon>Magnoliopsida</taxon>
        <taxon>Liliopsida</taxon>
        <taxon>Poales</taxon>
        <taxon>Poaceae</taxon>
        <taxon>PACMAD clade</taxon>
        <taxon>Chloridoideae</taxon>
        <taxon>Eragrostideae</taxon>
        <taxon>Eragrostidinae</taxon>
        <taxon>Eragrostis</taxon>
    </lineage>
</organism>
<keyword evidence="3" id="KW-0342">GTP-binding</keyword>
<dbReference type="CDD" id="cd04133">
    <property type="entry name" value="Rop_like"/>
    <property type="match status" value="1"/>
</dbReference>
<dbReference type="PROSITE" id="PS51420">
    <property type="entry name" value="RHO"/>
    <property type="match status" value="1"/>
</dbReference>
<dbReference type="GO" id="GO:0005525">
    <property type="term" value="F:GTP binding"/>
    <property type="evidence" value="ECO:0007669"/>
    <property type="project" value="UniProtKB-KW"/>
</dbReference>
<evidence type="ECO:0000256" key="4">
    <source>
        <dbReference type="SAM" id="SignalP"/>
    </source>
</evidence>
<dbReference type="InterPro" id="IPR035994">
    <property type="entry name" value="Nucleoside_phosphorylase_sf"/>
</dbReference>
<keyword evidence="2" id="KW-0547">Nucleotide-binding</keyword>
<dbReference type="SUPFAM" id="SSF52540">
    <property type="entry name" value="P-loop containing nucleoside triphosphate hydrolases"/>
    <property type="match status" value="1"/>
</dbReference>
<dbReference type="SMART" id="SM00175">
    <property type="entry name" value="RAB"/>
    <property type="match status" value="1"/>
</dbReference>
<feature type="chain" id="PRO_5023877793" description="Nucleoside phosphorylase domain-containing protein" evidence="4">
    <location>
        <begin position="27"/>
        <end position="574"/>
    </location>
</feature>
<gene>
    <name evidence="6" type="ORF">EJB05_47201</name>
</gene>
<dbReference type="OrthoDB" id="1891335at2759"/>
<proteinExistence type="inferred from homology"/>
<sequence length="574" mass="63186">MLTKSGTRQPFLGPWLLLLVLGVVGAAVPESTVRRVNLHGPYIGVVVPNAFEMEPLLRSPSFSPAKSKTPYLDVAGRRFRLGTIGEQKVIIVMTGLGMLNAGVTTQLLLTLFDVKGIVHFGIAGNADPDRQIGDVVVPRYWAHTGLWNWQRYGDGAEDELSLESNGDYTRKYGNLNFTDYNVVDKNNNLLNSVWYQPEEVFPVTGTPEQRRHALWVPVDGRYYELAGKLEGMKLEGCVNGTTCLPRRPAAARVDRGCSASVFVDNAAYREFLRSRFGVTAIDMETAAVALVALQQGAPFVAVRALSDLAGGGSAESNEAGVFAPLAAQNAALVAVEFISLLSKSERGAAARERDECGDGGELGDQVHQVCHRGGWGRGEDLHAHLLHLQQDYIPTVFDNFSANVSVDGRIVNLGLWDTAGQEDYSRLRPLSYRGADVFILSFSLVSRASYENVLKKWMPELRRFSPSIPVVLVGTKLDLREDRSYLADHPSGSIITTEQGEELRKQIGAVAYIECSSKTQRNIKAVFDTAIKVVLQPPRRREVTRKKLKTSSNQSVSECYYRDLQSPMLKPENG</sequence>
<feature type="signal peptide" evidence="4">
    <location>
        <begin position="1"/>
        <end position="26"/>
    </location>
</feature>
<dbReference type="PRINTS" id="PR00449">
    <property type="entry name" value="RASTRNSFRMNG"/>
</dbReference>
<evidence type="ECO:0000256" key="2">
    <source>
        <dbReference type="ARBA" id="ARBA00022741"/>
    </source>
</evidence>
<dbReference type="GO" id="GO:0003924">
    <property type="term" value="F:GTPase activity"/>
    <property type="evidence" value="ECO:0007669"/>
    <property type="project" value="InterPro"/>
</dbReference>
<dbReference type="Proteomes" id="UP000324897">
    <property type="component" value="Unassembled WGS sequence"/>
</dbReference>
<dbReference type="PROSITE" id="PS51419">
    <property type="entry name" value="RAB"/>
    <property type="match status" value="1"/>
</dbReference>
<name>A0A5J9T6X9_9POAL</name>
<dbReference type="Gene3D" id="3.40.50.300">
    <property type="entry name" value="P-loop containing nucleotide triphosphate hydrolases"/>
    <property type="match status" value="1"/>
</dbReference>
<evidence type="ECO:0000313" key="7">
    <source>
        <dbReference type="Proteomes" id="UP000324897"/>
    </source>
</evidence>
<dbReference type="SMART" id="SM00174">
    <property type="entry name" value="RHO"/>
    <property type="match status" value="1"/>
</dbReference>
<evidence type="ECO:0000256" key="1">
    <source>
        <dbReference type="ARBA" id="ARBA00010142"/>
    </source>
</evidence>
<dbReference type="NCBIfam" id="TIGR00231">
    <property type="entry name" value="small_GTP"/>
    <property type="match status" value="1"/>
</dbReference>
<dbReference type="PANTHER" id="PTHR21234:SF42">
    <property type="entry name" value="PHOSPHORYLASE SUPERFAMILY PROTEIN"/>
    <property type="match status" value="1"/>
</dbReference>
<keyword evidence="7" id="KW-1185">Reference proteome</keyword>
<dbReference type="FunFam" id="3.40.50.300:FF:001179">
    <property type="entry name" value="Rho family GTPase"/>
    <property type="match status" value="1"/>
</dbReference>
<comment type="caution">
    <text evidence="6">The sequence shown here is derived from an EMBL/GenBank/DDBJ whole genome shotgun (WGS) entry which is preliminary data.</text>
</comment>
<dbReference type="InterPro" id="IPR005225">
    <property type="entry name" value="Small_GTP-bd"/>
</dbReference>
<dbReference type="InterPro" id="IPR000845">
    <property type="entry name" value="Nucleoside_phosphorylase_d"/>
</dbReference>
<dbReference type="Gene3D" id="3.40.50.1580">
    <property type="entry name" value="Nucleoside phosphorylase domain"/>
    <property type="match status" value="1"/>
</dbReference>
<dbReference type="InterPro" id="IPR027417">
    <property type="entry name" value="P-loop_NTPase"/>
</dbReference>
<feature type="domain" description="Nucleoside phosphorylase" evidence="5">
    <location>
        <begin position="43"/>
        <end position="338"/>
    </location>
</feature>
<protein>
    <recommendedName>
        <fullName evidence="5">Nucleoside phosphorylase domain-containing protein</fullName>
    </recommendedName>
</protein>